<evidence type="ECO:0000313" key="4">
    <source>
        <dbReference type="EMBL" id="MBB6055195.1"/>
    </source>
</evidence>
<sequence>MKTMLAPSLSLLAVLCASQVFAANSLRTETGQELGLSVSYYQFEVSDVNLDDEYRLTGTELDGVKIGVDYTSTMALQNDWFFKINGRLAYGQVDASAEANGYSLDLDDNSDLYYEIRPLLGKEFFITEGILAPYIGFGYRHLRNELSGNDETGAFDYDRTSQYYYLPVGLIYRAALDSQSQLETTLEYDYLIRGEQDTDISAGDSSFSSENTQNNGYGIKFSSLYRINDLAVGPYIDYWNIDKSDLSDVGYYEPGNETFEVGVKASMRF</sequence>
<evidence type="ECO:0000256" key="2">
    <source>
        <dbReference type="SAM" id="SignalP"/>
    </source>
</evidence>
<gene>
    <name evidence="4" type="ORF">HNR75_001077</name>
</gene>
<keyword evidence="5" id="KW-1185">Reference proteome</keyword>
<evidence type="ECO:0000259" key="3">
    <source>
        <dbReference type="Pfam" id="PF13505"/>
    </source>
</evidence>
<name>A0A841GIP8_9GAMM</name>
<dbReference type="SUPFAM" id="SSF69917">
    <property type="entry name" value="OMPT-like"/>
    <property type="match status" value="1"/>
</dbReference>
<dbReference type="GO" id="GO:0004190">
    <property type="term" value="F:aspartic-type endopeptidase activity"/>
    <property type="evidence" value="ECO:0007669"/>
    <property type="project" value="InterPro"/>
</dbReference>
<feature type="signal peptide" evidence="2">
    <location>
        <begin position="1"/>
        <end position="22"/>
    </location>
</feature>
<accession>A0A841GIP8</accession>
<dbReference type="InterPro" id="IPR020080">
    <property type="entry name" value="OM_adhesin/peptidase_omptin"/>
</dbReference>
<organism evidence="4 5">
    <name type="scientific">Tolumonas osonensis</name>
    <dbReference type="NCBI Taxonomy" id="675874"/>
    <lineage>
        <taxon>Bacteria</taxon>
        <taxon>Pseudomonadati</taxon>
        <taxon>Pseudomonadota</taxon>
        <taxon>Gammaproteobacteria</taxon>
        <taxon>Aeromonadales</taxon>
        <taxon>Aeromonadaceae</taxon>
        <taxon>Tolumonas</taxon>
    </lineage>
</organism>
<dbReference type="EMBL" id="JACHGR010000003">
    <property type="protein sequence ID" value="MBB6055195.1"/>
    <property type="molecule type" value="Genomic_DNA"/>
</dbReference>
<keyword evidence="1 2" id="KW-0732">Signal</keyword>
<feature type="chain" id="PRO_5032349340" description="Outer membrane protein beta-barrel domain-containing protein" evidence="2">
    <location>
        <begin position="23"/>
        <end position="269"/>
    </location>
</feature>
<dbReference type="AlphaFoldDB" id="A0A841GIP8"/>
<dbReference type="Pfam" id="PF13505">
    <property type="entry name" value="OMP_b-brl"/>
    <property type="match status" value="1"/>
</dbReference>
<dbReference type="RefSeq" id="WP_188025967.1">
    <property type="nucleotide sequence ID" value="NZ_JACHGR010000003.1"/>
</dbReference>
<reference evidence="4 5" key="1">
    <citation type="submission" date="2020-08" db="EMBL/GenBank/DDBJ databases">
        <title>Genomic Encyclopedia of Type Strains, Phase IV (KMG-IV): sequencing the most valuable type-strain genomes for metagenomic binning, comparative biology and taxonomic classification.</title>
        <authorList>
            <person name="Goeker M."/>
        </authorList>
    </citation>
    <scope>NUCLEOTIDE SEQUENCE [LARGE SCALE GENOMIC DNA]</scope>
    <source>
        <strain evidence="4 5">DSM 22975</strain>
    </source>
</reference>
<evidence type="ECO:0000313" key="5">
    <source>
        <dbReference type="Proteomes" id="UP000585721"/>
    </source>
</evidence>
<evidence type="ECO:0000256" key="1">
    <source>
        <dbReference type="ARBA" id="ARBA00022729"/>
    </source>
</evidence>
<feature type="domain" description="Outer membrane protein beta-barrel" evidence="3">
    <location>
        <begin position="11"/>
        <end position="205"/>
    </location>
</feature>
<dbReference type="InterPro" id="IPR027385">
    <property type="entry name" value="Beta-barrel_OMP"/>
</dbReference>
<proteinExistence type="predicted"/>
<protein>
    <recommendedName>
        <fullName evidence="3">Outer membrane protein beta-barrel domain-containing protein</fullName>
    </recommendedName>
</protein>
<comment type="caution">
    <text evidence="4">The sequence shown here is derived from an EMBL/GenBank/DDBJ whole genome shotgun (WGS) entry which is preliminary data.</text>
</comment>
<dbReference type="Proteomes" id="UP000585721">
    <property type="component" value="Unassembled WGS sequence"/>
</dbReference>
<dbReference type="Gene3D" id="2.40.128.100">
    <property type="entry name" value="OPCA outer membrane adhesin/invasin"/>
    <property type="match status" value="1"/>
</dbReference>